<evidence type="ECO:0000313" key="3">
    <source>
        <dbReference type="EMBL" id="CAC5385028.1"/>
    </source>
</evidence>
<name>A0A6J8BLW4_MYTCO</name>
<dbReference type="OrthoDB" id="6174032at2759"/>
<reference evidence="3 4" key="1">
    <citation type="submission" date="2020-06" db="EMBL/GenBank/DDBJ databases">
        <authorList>
            <person name="Li R."/>
            <person name="Bekaert M."/>
        </authorList>
    </citation>
    <scope>NUCLEOTIDE SEQUENCE [LARGE SCALE GENOMIC DNA]</scope>
    <source>
        <strain evidence="4">wild</strain>
    </source>
</reference>
<sequence>MEQTDVIMTIYIPRMYGIDYVFNGIFDKKIIKQCEKKIREMEKELNLHRQIYMQLQKQQKVCWLANNKVEKYQKCLDTSKKVYDYTVRNLSKRGESVKQRNMNKIQNHLQEKLKQAKRAEKKYKTLLEHESKIRSSIKKVELDIFKLIELHVNDRTPTSTTVNTSKGSSSSNDYEDIQDKSDKKDYENPHKMQRTESLHEYSDLYGTNDII</sequence>
<organism evidence="3 4">
    <name type="scientific">Mytilus coruscus</name>
    <name type="common">Sea mussel</name>
    <dbReference type="NCBI Taxonomy" id="42192"/>
    <lineage>
        <taxon>Eukaryota</taxon>
        <taxon>Metazoa</taxon>
        <taxon>Spiralia</taxon>
        <taxon>Lophotrochozoa</taxon>
        <taxon>Mollusca</taxon>
        <taxon>Bivalvia</taxon>
        <taxon>Autobranchia</taxon>
        <taxon>Pteriomorphia</taxon>
        <taxon>Mytilida</taxon>
        <taxon>Mytiloidea</taxon>
        <taxon>Mytilidae</taxon>
        <taxon>Mytilinae</taxon>
        <taxon>Mytilus</taxon>
    </lineage>
</organism>
<evidence type="ECO:0000313" key="4">
    <source>
        <dbReference type="Proteomes" id="UP000507470"/>
    </source>
</evidence>
<feature type="coiled-coil region" evidence="1">
    <location>
        <begin position="31"/>
        <end position="58"/>
    </location>
</feature>
<feature type="coiled-coil region" evidence="1">
    <location>
        <begin position="102"/>
        <end position="129"/>
    </location>
</feature>
<protein>
    <submittedName>
        <fullName evidence="3">Uncharacterized protein</fullName>
    </submittedName>
</protein>
<proteinExistence type="predicted"/>
<dbReference type="EMBL" id="CACVKT020003682">
    <property type="protein sequence ID" value="CAC5385028.1"/>
    <property type="molecule type" value="Genomic_DNA"/>
</dbReference>
<accession>A0A6J8BLW4</accession>
<feature type="compositionally biased region" description="Basic and acidic residues" evidence="2">
    <location>
        <begin position="177"/>
        <end position="200"/>
    </location>
</feature>
<evidence type="ECO:0000256" key="2">
    <source>
        <dbReference type="SAM" id="MobiDB-lite"/>
    </source>
</evidence>
<dbReference type="Proteomes" id="UP000507470">
    <property type="component" value="Unassembled WGS sequence"/>
</dbReference>
<feature type="compositionally biased region" description="Polar residues" evidence="2">
    <location>
        <begin position="156"/>
        <end position="172"/>
    </location>
</feature>
<dbReference type="AlphaFoldDB" id="A0A6J8BLW4"/>
<keyword evidence="4" id="KW-1185">Reference proteome</keyword>
<keyword evidence="1" id="KW-0175">Coiled coil</keyword>
<feature type="region of interest" description="Disordered" evidence="2">
    <location>
        <begin position="156"/>
        <end position="200"/>
    </location>
</feature>
<evidence type="ECO:0000256" key="1">
    <source>
        <dbReference type="SAM" id="Coils"/>
    </source>
</evidence>
<gene>
    <name evidence="3" type="ORF">MCOR_20610</name>
</gene>